<sequence>MVVRNKLQACEEDGGQGAVHYPGAEGGLELRGGVGGRGVEAENLGWRGERVEYPARVSAAAVAVVRQDGPESPHRATPRHKRRRWRRRPRPAQGHAMAARREGGGGGGGHPGCHARARARRDRRHVLGRLPVLCFAARCVCSCGGEKLTLY</sequence>
<dbReference type="AlphaFoldDB" id="J3M6X2"/>
<protein>
    <submittedName>
        <fullName evidence="2">Uncharacterized protein</fullName>
    </submittedName>
</protein>
<reference evidence="2" key="2">
    <citation type="submission" date="2013-04" db="UniProtKB">
        <authorList>
            <consortium name="EnsemblPlants"/>
        </authorList>
    </citation>
    <scope>IDENTIFICATION</scope>
</reference>
<accession>J3M6X2</accession>
<feature type="region of interest" description="Disordered" evidence="1">
    <location>
        <begin position="66"/>
        <end position="117"/>
    </location>
</feature>
<organism evidence="2">
    <name type="scientific">Oryza brachyantha</name>
    <name type="common">malo sina</name>
    <dbReference type="NCBI Taxonomy" id="4533"/>
    <lineage>
        <taxon>Eukaryota</taxon>
        <taxon>Viridiplantae</taxon>
        <taxon>Streptophyta</taxon>
        <taxon>Embryophyta</taxon>
        <taxon>Tracheophyta</taxon>
        <taxon>Spermatophyta</taxon>
        <taxon>Magnoliopsida</taxon>
        <taxon>Liliopsida</taxon>
        <taxon>Poales</taxon>
        <taxon>Poaceae</taxon>
        <taxon>BOP clade</taxon>
        <taxon>Oryzoideae</taxon>
        <taxon>Oryzeae</taxon>
        <taxon>Oryzinae</taxon>
        <taxon>Oryza</taxon>
    </lineage>
</organism>
<dbReference type="Proteomes" id="UP000006038">
    <property type="component" value="Chromosome 5"/>
</dbReference>
<keyword evidence="3" id="KW-1185">Reference proteome</keyword>
<name>J3M6X2_ORYBR</name>
<dbReference type="EnsemblPlants" id="OB05G23460.1">
    <property type="protein sequence ID" value="OB05G23460.1"/>
    <property type="gene ID" value="OB05G23460"/>
</dbReference>
<reference evidence="2" key="1">
    <citation type="journal article" date="2013" name="Nat. Commun.">
        <title>Whole-genome sequencing of Oryza brachyantha reveals mechanisms underlying Oryza genome evolution.</title>
        <authorList>
            <person name="Chen J."/>
            <person name="Huang Q."/>
            <person name="Gao D."/>
            <person name="Wang J."/>
            <person name="Lang Y."/>
            <person name="Liu T."/>
            <person name="Li B."/>
            <person name="Bai Z."/>
            <person name="Luis Goicoechea J."/>
            <person name="Liang C."/>
            <person name="Chen C."/>
            <person name="Zhang W."/>
            <person name="Sun S."/>
            <person name="Liao Y."/>
            <person name="Zhang X."/>
            <person name="Yang L."/>
            <person name="Song C."/>
            <person name="Wang M."/>
            <person name="Shi J."/>
            <person name="Liu G."/>
            <person name="Liu J."/>
            <person name="Zhou H."/>
            <person name="Zhou W."/>
            <person name="Yu Q."/>
            <person name="An N."/>
            <person name="Chen Y."/>
            <person name="Cai Q."/>
            <person name="Wang B."/>
            <person name="Liu B."/>
            <person name="Min J."/>
            <person name="Huang Y."/>
            <person name="Wu H."/>
            <person name="Li Z."/>
            <person name="Zhang Y."/>
            <person name="Yin Y."/>
            <person name="Song W."/>
            <person name="Jiang J."/>
            <person name="Jackson S.A."/>
            <person name="Wing R.A."/>
            <person name="Wang J."/>
            <person name="Chen M."/>
        </authorList>
    </citation>
    <scope>NUCLEOTIDE SEQUENCE [LARGE SCALE GENOMIC DNA]</scope>
    <source>
        <strain evidence="2">cv. IRGC 101232</strain>
    </source>
</reference>
<dbReference type="HOGENOM" id="CLU_1734300_0_0_1"/>
<dbReference type="Gramene" id="OB05G23460.1">
    <property type="protein sequence ID" value="OB05G23460.1"/>
    <property type="gene ID" value="OB05G23460"/>
</dbReference>
<evidence type="ECO:0000313" key="3">
    <source>
        <dbReference type="Proteomes" id="UP000006038"/>
    </source>
</evidence>
<feature type="compositionally biased region" description="Basic residues" evidence="1">
    <location>
        <begin position="76"/>
        <end position="90"/>
    </location>
</feature>
<evidence type="ECO:0000313" key="2">
    <source>
        <dbReference type="EnsemblPlants" id="OB05G23460.1"/>
    </source>
</evidence>
<proteinExistence type="predicted"/>
<evidence type="ECO:0000256" key="1">
    <source>
        <dbReference type="SAM" id="MobiDB-lite"/>
    </source>
</evidence>